<reference evidence="1" key="1">
    <citation type="submission" date="2020-09" db="EMBL/GenBank/DDBJ databases">
        <title>Leviviricetes taxonomy.</title>
        <authorList>
            <person name="Stockdale S.R."/>
            <person name="Callanan J."/>
            <person name="Adriaenssens E.M."/>
            <person name="Kuhn J.H."/>
            <person name="Rumnieks J."/>
            <person name="Shkoporov A."/>
            <person name="Draper L.A."/>
            <person name="Ross P."/>
            <person name="Hill C."/>
        </authorList>
    </citation>
    <scope>NUCLEOTIDE SEQUENCE</scope>
</reference>
<keyword evidence="2" id="KW-1185">Reference proteome</keyword>
<evidence type="ECO:0000313" key="1">
    <source>
        <dbReference type="EMBL" id="DAD50631.1"/>
    </source>
</evidence>
<dbReference type="RefSeq" id="YP_010769191.1">
    <property type="nucleotide sequence ID" value="NC_073904.1"/>
</dbReference>
<protein>
    <submittedName>
        <fullName evidence="1">Maturation protein</fullName>
    </submittedName>
</protein>
<dbReference type="EMBL" id="BK013580">
    <property type="protein sequence ID" value="DAD50631.1"/>
    <property type="molecule type" value="Genomic_RNA"/>
</dbReference>
<name>A0A8S5KZN0_9VIRU</name>
<dbReference type="Proteomes" id="UP000680138">
    <property type="component" value="Segment"/>
</dbReference>
<sequence length="444" mass="49050">MPHPAIMIDEREFENVTVKLRHVTGVTSAHGATALRSLRIRQEPPSVENPKRPDGTRPVSPYWTKRILIQQRSARAEVTPDPDYWGWYVSPTSPVDTWNQVKHLSPNDLNDFFHDPLVAVRSDSLARTQFLGKLADASGKDQWELGVFAGEFREACGMAADLASGMVGGIARLSTIHRKPPRAISDTLSVYGEEGPKAALRALGSNDSSLLQNIVSGWLVVQFGLKPLFSDLVTATSLLNANLNNSTSLDTFTATVRGGGKAEGRFTRLASSAGAEANLYYDGFLDLYEEVKTSFSARYQLPIKPSVWQRLGLYNAPLVAWNLCRWSWMADYVSNVSPWLRSLMAGQDTKMIEGTKSVVRRTTLERGYSVGRYGCNVKTDPLSRDFILAADWFERTLLPPVGVLPTFLPSLKNRLNVDRLANATAALTTLYGSRSRPGVPVISY</sequence>
<dbReference type="GeneID" id="80398139"/>
<dbReference type="KEGG" id="vg:80398139"/>
<evidence type="ECO:0000313" key="2">
    <source>
        <dbReference type="Proteomes" id="UP000680138"/>
    </source>
</evidence>
<organism evidence="1 2">
    <name type="scientific">ssRNA phage SRR6960507_7</name>
    <dbReference type="NCBI Taxonomy" id="2786517"/>
    <lineage>
        <taxon>Viruses</taxon>
        <taxon>Riboviria</taxon>
        <taxon>Orthornavirae</taxon>
        <taxon>Lenarviricota</taxon>
        <taxon>Leviviricetes</taxon>
        <taxon>Norzivirales</taxon>
        <taxon>Fiersviridae</taxon>
        <taxon>Cehakivirus</taxon>
        <taxon>Cehakivirus limihabitans</taxon>
    </lineage>
</organism>
<accession>A0A8S5KZN0</accession>
<proteinExistence type="predicted"/>
<gene>
    <name evidence="1" type="primary">SRR6960507_7_1</name>
</gene>